<accession>X0RPF1</accession>
<gene>
    <name evidence="1" type="ORF">S01H1_05080</name>
</gene>
<name>X0RPF1_9ZZZZ</name>
<protein>
    <submittedName>
        <fullName evidence="1">Uncharacterized protein</fullName>
    </submittedName>
</protein>
<proteinExistence type="predicted"/>
<comment type="caution">
    <text evidence="1">The sequence shown here is derived from an EMBL/GenBank/DDBJ whole genome shotgun (WGS) entry which is preliminary data.</text>
</comment>
<organism evidence="1">
    <name type="scientific">marine sediment metagenome</name>
    <dbReference type="NCBI Taxonomy" id="412755"/>
    <lineage>
        <taxon>unclassified sequences</taxon>
        <taxon>metagenomes</taxon>
        <taxon>ecological metagenomes</taxon>
    </lineage>
</organism>
<dbReference type="AlphaFoldDB" id="X0RPF1"/>
<dbReference type="EMBL" id="BARS01002647">
    <property type="protein sequence ID" value="GAF70668.1"/>
    <property type="molecule type" value="Genomic_DNA"/>
</dbReference>
<reference evidence="1" key="1">
    <citation type="journal article" date="2014" name="Front. Microbiol.">
        <title>High frequency of phylogenetically diverse reductive dehalogenase-homologous genes in deep subseafloor sedimentary metagenomes.</title>
        <authorList>
            <person name="Kawai M."/>
            <person name="Futagami T."/>
            <person name="Toyoda A."/>
            <person name="Takaki Y."/>
            <person name="Nishi S."/>
            <person name="Hori S."/>
            <person name="Arai W."/>
            <person name="Tsubouchi T."/>
            <person name="Morono Y."/>
            <person name="Uchiyama I."/>
            <person name="Ito T."/>
            <person name="Fujiyama A."/>
            <person name="Inagaki F."/>
            <person name="Takami H."/>
        </authorList>
    </citation>
    <scope>NUCLEOTIDE SEQUENCE</scope>
    <source>
        <strain evidence="1">Expedition CK06-06</strain>
    </source>
</reference>
<evidence type="ECO:0000313" key="1">
    <source>
        <dbReference type="EMBL" id="GAF70668.1"/>
    </source>
</evidence>
<sequence>VEVGRDKEYIQDLIAEEQKFWNCVVKFESPPLTDADYLEFVNDGEWESLIVEAREIYEFESTLKRRKEENRSALKAKCNGRSARGNGGIFTRSNPKGRVNYDAIPELKDIDLTPFRKPAAEKWTIRFEKETATD</sequence>
<feature type="non-terminal residue" evidence="1">
    <location>
        <position position="1"/>
    </location>
</feature>